<dbReference type="Pfam" id="PF02014">
    <property type="entry name" value="Reeler"/>
    <property type="match status" value="1"/>
</dbReference>
<dbReference type="InterPro" id="IPR002861">
    <property type="entry name" value="Reeler_dom"/>
</dbReference>
<dbReference type="InterPro" id="IPR042307">
    <property type="entry name" value="Reeler_sf"/>
</dbReference>
<evidence type="ECO:0000313" key="3">
    <source>
        <dbReference type="EMBL" id="CAG8666116.1"/>
    </source>
</evidence>
<proteinExistence type="predicted"/>
<dbReference type="Proteomes" id="UP000789759">
    <property type="component" value="Unassembled WGS sequence"/>
</dbReference>
<dbReference type="AlphaFoldDB" id="A0A9N9E7Y8"/>
<keyword evidence="4" id="KW-1185">Reference proteome</keyword>
<accession>A0A9N9E7Y8</accession>
<evidence type="ECO:0000256" key="1">
    <source>
        <dbReference type="SAM" id="MobiDB-lite"/>
    </source>
</evidence>
<reference evidence="3" key="1">
    <citation type="submission" date="2021-06" db="EMBL/GenBank/DDBJ databases">
        <authorList>
            <person name="Kallberg Y."/>
            <person name="Tangrot J."/>
            <person name="Rosling A."/>
        </authorList>
    </citation>
    <scope>NUCLEOTIDE SEQUENCE</scope>
    <source>
        <strain evidence="3">FL966</strain>
    </source>
</reference>
<evidence type="ECO:0000313" key="4">
    <source>
        <dbReference type="Proteomes" id="UP000789759"/>
    </source>
</evidence>
<feature type="region of interest" description="Disordered" evidence="1">
    <location>
        <begin position="93"/>
        <end position="122"/>
    </location>
</feature>
<dbReference type="OrthoDB" id="2419237at2759"/>
<gene>
    <name evidence="3" type="ORF">CPELLU_LOCUS10035</name>
</gene>
<dbReference type="CDD" id="cd08544">
    <property type="entry name" value="Reeler"/>
    <property type="match status" value="1"/>
</dbReference>
<feature type="non-terminal residue" evidence="3">
    <location>
        <position position="240"/>
    </location>
</feature>
<protein>
    <submittedName>
        <fullName evidence="3">10860_t:CDS:1</fullName>
    </submittedName>
</protein>
<name>A0A9N9E7Y8_9GLOM</name>
<feature type="domain" description="Reelin" evidence="2">
    <location>
        <begin position="38"/>
        <end position="137"/>
    </location>
</feature>
<comment type="caution">
    <text evidence="3">The sequence shown here is derived from an EMBL/GenBank/DDBJ whole genome shotgun (WGS) entry which is preliminary data.</text>
</comment>
<dbReference type="EMBL" id="CAJVQA010008064">
    <property type="protein sequence ID" value="CAG8666116.1"/>
    <property type="molecule type" value="Genomic_DNA"/>
</dbReference>
<feature type="compositionally biased region" description="Basic residues" evidence="1">
    <location>
        <begin position="106"/>
        <end position="118"/>
    </location>
</feature>
<organism evidence="3 4">
    <name type="scientific">Cetraspora pellucida</name>
    <dbReference type="NCBI Taxonomy" id="1433469"/>
    <lineage>
        <taxon>Eukaryota</taxon>
        <taxon>Fungi</taxon>
        <taxon>Fungi incertae sedis</taxon>
        <taxon>Mucoromycota</taxon>
        <taxon>Glomeromycotina</taxon>
        <taxon>Glomeromycetes</taxon>
        <taxon>Diversisporales</taxon>
        <taxon>Gigasporaceae</taxon>
        <taxon>Cetraspora</taxon>
    </lineage>
</organism>
<evidence type="ECO:0000259" key="2">
    <source>
        <dbReference type="Pfam" id="PF02014"/>
    </source>
</evidence>
<sequence>VASAFPYGAGTCLSDQMIIEGVAKSPMGKLNASLGYDFKVCLKNNQYIPKGPPIFLEITGKKKFRGLLLYALDSAKNHVGQWTPPHGFKFKTNCTGDPKGTLTHRNPSKKRPGTKFKWRPPPTDVGPITFVGTIVISTQEGFQIVKTQQVFTAFGSNNTINANSTNVPTPPNATAIIPTNGPSSTVVSSNSISTPLNDNANLTAVPISKSSRTFTIVESLGVQSCLIASLTIWYLFSAMF</sequence>
<dbReference type="Gene3D" id="2.60.40.4060">
    <property type="entry name" value="Reeler domain"/>
    <property type="match status" value="1"/>
</dbReference>